<organism evidence="2 3">
    <name type="scientific">Dryococelus australis</name>
    <dbReference type="NCBI Taxonomy" id="614101"/>
    <lineage>
        <taxon>Eukaryota</taxon>
        <taxon>Metazoa</taxon>
        <taxon>Ecdysozoa</taxon>
        <taxon>Arthropoda</taxon>
        <taxon>Hexapoda</taxon>
        <taxon>Insecta</taxon>
        <taxon>Pterygota</taxon>
        <taxon>Neoptera</taxon>
        <taxon>Polyneoptera</taxon>
        <taxon>Phasmatodea</taxon>
        <taxon>Verophasmatodea</taxon>
        <taxon>Anareolatae</taxon>
        <taxon>Phasmatidae</taxon>
        <taxon>Eurycanthinae</taxon>
        <taxon>Dryococelus</taxon>
    </lineage>
</organism>
<dbReference type="Pfam" id="PF03184">
    <property type="entry name" value="DDE_1"/>
    <property type="match status" value="1"/>
</dbReference>
<keyword evidence="3" id="KW-1185">Reference proteome</keyword>
<protein>
    <recommendedName>
        <fullName evidence="1">DDE-1 domain-containing protein</fullName>
    </recommendedName>
</protein>
<feature type="domain" description="DDE-1" evidence="1">
    <location>
        <begin position="63"/>
        <end position="156"/>
    </location>
</feature>
<gene>
    <name evidence="2" type="ORF">PR048_022317</name>
</gene>
<dbReference type="EMBL" id="JARBHB010000008">
    <property type="protein sequence ID" value="KAJ8877858.1"/>
    <property type="molecule type" value="Genomic_DNA"/>
</dbReference>
<name>A0ABQ9H0P0_9NEOP</name>
<proteinExistence type="predicted"/>
<reference evidence="2 3" key="1">
    <citation type="submission" date="2023-02" db="EMBL/GenBank/DDBJ databases">
        <title>LHISI_Scaffold_Assembly.</title>
        <authorList>
            <person name="Stuart O.P."/>
            <person name="Cleave R."/>
            <person name="Magrath M.J.L."/>
            <person name="Mikheyev A.S."/>
        </authorList>
    </citation>
    <scope>NUCLEOTIDE SEQUENCE [LARGE SCALE GENOMIC DNA]</scope>
    <source>
        <strain evidence="2">Daus_M_001</strain>
        <tissue evidence="2">Leg muscle</tissue>
    </source>
</reference>
<evidence type="ECO:0000259" key="1">
    <source>
        <dbReference type="Pfam" id="PF03184"/>
    </source>
</evidence>
<evidence type="ECO:0000313" key="2">
    <source>
        <dbReference type="EMBL" id="KAJ8877858.1"/>
    </source>
</evidence>
<dbReference type="InterPro" id="IPR004875">
    <property type="entry name" value="DDE_SF_endonuclease_dom"/>
</dbReference>
<evidence type="ECO:0000313" key="3">
    <source>
        <dbReference type="Proteomes" id="UP001159363"/>
    </source>
</evidence>
<dbReference type="Proteomes" id="UP001159363">
    <property type="component" value="Chromosome 7"/>
</dbReference>
<comment type="caution">
    <text evidence="2">The sequence shown here is derived from an EMBL/GenBank/DDBJ whole genome shotgun (WGS) entry which is preliminary data.</text>
</comment>
<sequence length="156" mass="17397">MISRVVMDGCSRSRSGIIWFTKLRGESTAVDKDAAVSGLDSVQPIVSKGENCCDSKHSKARIIVLCCNQDVSMKLRPLVRQIEESKMFQGYQLHSTALKVFQSWLVAFDRKMATLNRNVLLLLNRCAAHTAHGLQLNNVTLMFLPANTTSIMQLLD</sequence>
<accession>A0ABQ9H0P0</accession>